<keyword evidence="3" id="KW-1185">Reference proteome</keyword>
<organism evidence="2 3">
    <name type="scientific">Promicromonospora sukumoe</name>
    <dbReference type="NCBI Taxonomy" id="88382"/>
    <lineage>
        <taxon>Bacteria</taxon>
        <taxon>Bacillati</taxon>
        <taxon>Actinomycetota</taxon>
        <taxon>Actinomycetes</taxon>
        <taxon>Micrococcales</taxon>
        <taxon>Promicromonosporaceae</taxon>
        <taxon>Promicromonospora</taxon>
    </lineage>
</organism>
<dbReference type="PANTHER" id="PTHR43649">
    <property type="entry name" value="ARABINOSE-BINDING PROTEIN-RELATED"/>
    <property type="match status" value="1"/>
</dbReference>
<dbReference type="Proteomes" id="UP000540568">
    <property type="component" value="Unassembled WGS sequence"/>
</dbReference>
<dbReference type="SUPFAM" id="SSF53850">
    <property type="entry name" value="Periplasmic binding protein-like II"/>
    <property type="match status" value="1"/>
</dbReference>
<proteinExistence type="predicted"/>
<reference evidence="2 3" key="1">
    <citation type="submission" date="2020-07" db="EMBL/GenBank/DDBJ databases">
        <title>Sequencing the genomes of 1000 actinobacteria strains.</title>
        <authorList>
            <person name="Klenk H.-P."/>
        </authorList>
    </citation>
    <scope>NUCLEOTIDE SEQUENCE [LARGE SCALE GENOMIC DNA]</scope>
    <source>
        <strain evidence="2 3">DSM 44121</strain>
    </source>
</reference>
<accession>A0A7W3PEA8</accession>
<dbReference type="PANTHER" id="PTHR43649:SF12">
    <property type="entry name" value="DIACETYLCHITOBIOSE BINDING PROTEIN DASA"/>
    <property type="match status" value="1"/>
</dbReference>
<evidence type="ECO:0000256" key="1">
    <source>
        <dbReference type="SAM" id="SignalP"/>
    </source>
</evidence>
<comment type="caution">
    <text evidence="2">The sequence shown here is derived from an EMBL/GenBank/DDBJ whole genome shotgun (WGS) entry which is preliminary data.</text>
</comment>
<dbReference type="InterPro" id="IPR006311">
    <property type="entry name" value="TAT_signal"/>
</dbReference>
<evidence type="ECO:0000313" key="3">
    <source>
        <dbReference type="Proteomes" id="UP000540568"/>
    </source>
</evidence>
<feature type="signal peptide" evidence="1">
    <location>
        <begin position="1"/>
        <end position="22"/>
    </location>
</feature>
<dbReference type="CDD" id="cd13585">
    <property type="entry name" value="PBP2_TMBP_like"/>
    <property type="match status" value="1"/>
</dbReference>
<dbReference type="InterPro" id="IPR006059">
    <property type="entry name" value="SBP"/>
</dbReference>
<dbReference type="EMBL" id="JACGWV010000001">
    <property type="protein sequence ID" value="MBA8808319.1"/>
    <property type="molecule type" value="Genomic_DNA"/>
</dbReference>
<dbReference type="InterPro" id="IPR050490">
    <property type="entry name" value="Bact_solute-bd_prot1"/>
</dbReference>
<name>A0A7W3PEA8_9MICO</name>
<keyword evidence="1" id="KW-0732">Signal</keyword>
<dbReference type="PROSITE" id="PS51318">
    <property type="entry name" value="TAT"/>
    <property type="match status" value="1"/>
</dbReference>
<dbReference type="Gene3D" id="3.40.190.10">
    <property type="entry name" value="Periplasmic binding protein-like II"/>
    <property type="match status" value="1"/>
</dbReference>
<evidence type="ECO:0000313" key="2">
    <source>
        <dbReference type="EMBL" id="MBA8808319.1"/>
    </source>
</evidence>
<dbReference type="Pfam" id="PF13416">
    <property type="entry name" value="SBP_bac_8"/>
    <property type="match status" value="1"/>
</dbReference>
<dbReference type="RefSeq" id="WP_246402530.1">
    <property type="nucleotide sequence ID" value="NZ_BAAATF010000003.1"/>
</dbReference>
<feature type="chain" id="PRO_5039035582" evidence="1">
    <location>
        <begin position="23"/>
        <end position="461"/>
    </location>
</feature>
<dbReference type="AlphaFoldDB" id="A0A7W3PEA8"/>
<sequence length="461" mass="49394">MPLPPLSRRSLLRAGGVGLALAATTTLASCAPPSDPKALKIAFFGDQSGADELRARLEEPVRALDPTIRLEINATPGTDWNEFFAKLLTQIAAGSRPDIVSVATEGVQLMAGRGLAAPLDEYVTRDLAELQDYFDDVSPALVEAMMYDGSLFLLPLDYNAGNMYYSPVLFERAGLDLPAPDWTVDDFYDAGRAMARIPDINAYDWVVRLWGSWTSFLYANDGNLLTEGRAPGGQWLWDAAYAGNPAAAGRGGGWAWGDPVANSPAAVEALEFMIELRKEGIAPSPDVGGGQTSQALFAAGRVGMSVGGGFWAGGLHNAGMAPGTFDVQYFPRWKSQRHLFGTAGYSILETSDKKDLAWEVVKRLTFPDAFDVLFPGNVTTPARQSLSTAQRYETTGPEHWDVFSSTLTEFPETAPIPAPIYFNALSTALNQRTTEAIATGDARAALDGLQIDLETAAGAVG</sequence>
<gene>
    <name evidence="2" type="ORF">FHX71_002261</name>
</gene>
<protein>
    <submittedName>
        <fullName evidence="2">ABC-type glycerol-3-phosphate transport system substrate-binding protein</fullName>
    </submittedName>
</protein>